<proteinExistence type="predicted"/>
<dbReference type="Pfam" id="PF18451">
    <property type="entry name" value="CdiA_C"/>
    <property type="match status" value="1"/>
</dbReference>
<evidence type="ECO:0000313" key="3">
    <source>
        <dbReference type="EMBL" id="MCT7978522.1"/>
    </source>
</evidence>
<name>A0ABT2N765_9CYAN</name>
<gene>
    <name evidence="3" type="ORF">NG792_12460</name>
</gene>
<feature type="domain" description="tRNA nuclease CdiA C-terminal" evidence="2">
    <location>
        <begin position="64"/>
        <end position="139"/>
    </location>
</feature>
<reference evidence="3 4" key="1">
    <citation type="journal article" date="2022" name="Front. Microbiol.">
        <title>High genomic differentiation and limited gene flow indicate recent cryptic speciation within the genus Laspinema (cyanobacteria).</title>
        <authorList>
            <person name="Stanojkovic A."/>
            <person name="Skoupy S."/>
            <person name="Skaloud P."/>
            <person name="Dvorak P."/>
        </authorList>
    </citation>
    <scope>NUCLEOTIDE SEQUENCE [LARGE SCALE GENOMIC DNA]</scope>
    <source>
        <strain evidence="3 4">D3b</strain>
    </source>
</reference>
<dbReference type="InterPro" id="IPR040559">
    <property type="entry name" value="CdiA_C"/>
</dbReference>
<keyword evidence="4" id="KW-1185">Reference proteome</keyword>
<dbReference type="Gene3D" id="3.40.1350.120">
    <property type="match status" value="1"/>
</dbReference>
<evidence type="ECO:0000313" key="4">
    <source>
        <dbReference type="Proteomes" id="UP001525961"/>
    </source>
</evidence>
<accession>A0ABT2N765</accession>
<dbReference type="InterPro" id="IPR033806">
    <property type="entry name" value="CDI_toxin_Bp1026b-like"/>
</dbReference>
<dbReference type="RefSeq" id="WP_261235630.1">
    <property type="nucleotide sequence ID" value="NZ_JAMXFA010000014.1"/>
</dbReference>
<dbReference type="CDD" id="cd13442">
    <property type="entry name" value="CDI_toxin_Bp1026b-like"/>
    <property type="match status" value="1"/>
</dbReference>
<dbReference type="EMBL" id="JAMXFA010000014">
    <property type="protein sequence ID" value="MCT7978522.1"/>
    <property type="molecule type" value="Genomic_DNA"/>
</dbReference>
<organism evidence="3 4">
    <name type="scientific">Laspinema olomoucense D3b</name>
    <dbReference type="NCBI Taxonomy" id="2953688"/>
    <lineage>
        <taxon>Bacteria</taxon>
        <taxon>Bacillati</taxon>
        <taxon>Cyanobacteriota</taxon>
        <taxon>Cyanophyceae</taxon>
        <taxon>Oscillatoriophycideae</taxon>
        <taxon>Oscillatoriales</taxon>
        <taxon>Laspinemataceae</taxon>
        <taxon>Laspinema</taxon>
        <taxon>Laspinema olomoucense</taxon>
    </lineage>
</organism>
<feature type="region of interest" description="Disordered" evidence="1">
    <location>
        <begin position="1"/>
        <end position="29"/>
    </location>
</feature>
<dbReference type="Proteomes" id="UP001525961">
    <property type="component" value="Unassembled WGS sequence"/>
</dbReference>
<comment type="caution">
    <text evidence="3">The sequence shown here is derived from an EMBL/GenBank/DDBJ whole genome shotgun (WGS) entry which is preliminary data.</text>
</comment>
<sequence length="146" mass="16224">MTTNRTMPSGQPGDVPHGDRALINPNDDEATQRSLLRENESAEIIARAGYNIQQKPSPPLGSRKRPDYLIEGQIFDCYAPETANAYNIVDTIAGKVGRGQTTRLVLNLEDSAVSIEEIRKQLTRTAIPGLEEIFIIKNNQVFPFFP</sequence>
<protein>
    <recommendedName>
        <fullName evidence="2">tRNA nuclease CdiA C-terminal domain-containing protein</fullName>
    </recommendedName>
</protein>
<evidence type="ECO:0000259" key="2">
    <source>
        <dbReference type="Pfam" id="PF18451"/>
    </source>
</evidence>
<evidence type="ECO:0000256" key="1">
    <source>
        <dbReference type="SAM" id="MobiDB-lite"/>
    </source>
</evidence>